<dbReference type="InterPro" id="IPR038765">
    <property type="entry name" value="Papain-like_cys_pep_sf"/>
</dbReference>
<organism evidence="10">
    <name type="scientific">Alexandrium monilatum</name>
    <dbReference type="NCBI Taxonomy" id="311494"/>
    <lineage>
        <taxon>Eukaryota</taxon>
        <taxon>Sar</taxon>
        <taxon>Alveolata</taxon>
        <taxon>Dinophyceae</taxon>
        <taxon>Gonyaulacales</taxon>
        <taxon>Pyrocystaceae</taxon>
        <taxon>Alexandrium</taxon>
    </lineage>
</organism>
<feature type="repeat" description="ANK" evidence="6">
    <location>
        <begin position="696"/>
        <end position="728"/>
    </location>
</feature>
<dbReference type="PANTHER" id="PTHR10183">
    <property type="entry name" value="CALPAIN"/>
    <property type="match status" value="1"/>
</dbReference>
<sequence>MGDFEEGEHPEWVLFRGHAFAQNDVFKEGEMTTGEARELVKKNLDEVIGFSWHCDYPEYRWVVRRGTGKLPGQAGWTCAVYKVKLPTADESKLFKDDFACMPQALGDLDPGLGWARPGRGEGLGDQLTDVDMIQGVDPGDLQQGDLGDCWLLSAFAAMCEFPHMVRKMVTPNRLAVDGKYTVSLFDFSQRKVVPVEVDDRIPMAPGGLPRFAHFTKDDEIWPCIFEKAVAKLAGSYANINAADPIFALGMLTGTQSSDLHEYVLNGGSWQSIQPTFTSCNPHNSAANKYNYCPWPDGSSGDQGKHWSYMIKMMANYDSKDYLMCATTHAGSDKDISSFGIVQGHAYTVISVELNVAGSGRDMLELRNPWGTGEWTGDWSDQSDMWQKHPSIKKALDFEFADDGIFWIEAKDFFQNYSSVEVCCKSMRKTRGRNARQTRAAVRAEAAAKAAAPPTPEPEVKKKLPPPPKPPIKQTKQAKDSIAAKKLAVDIPGPETITASDGTASATVTVSRPPGVGLEEWAVMKAKLQAQPADAKLMENFSKDTDAVRKWMTAKAISEHYQPEAKELVRGLENSEFGFIIQEMKAYGVEAVVNKYCHNNSLMTRLSKALGGVPGETFGHLHQIQETPVTLHEACKMGDLKAVKDHITAAEKAGTLDLEVQDAKGVSCLAYAVGANRIAVVKLLLEMKADLKKCDSKGGTSLHYAAAYGRKELADFLIGAGVNVNATTQQGLSPLALATKNRQQDVVDLLKKKGAK</sequence>
<comment type="similarity">
    <text evidence="1">Belongs to the peptidase C2 family.</text>
</comment>
<evidence type="ECO:0000256" key="3">
    <source>
        <dbReference type="ARBA" id="ARBA00022801"/>
    </source>
</evidence>
<evidence type="ECO:0000256" key="1">
    <source>
        <dbReference type="ARBA" id="ARBA00007623"/>
    </source>
</evidence>
<dbReference type="InterPro" id="IPR002110">
    <property type="entry name" value="Ankyrin_rpt"/>
</dbReference>
<keyword evidence="4 7" id="KW-0788">Thiol protease</keyword>
<dbReference type="Gene3D" id="1.25.40.20">
    <property type="entry name" value="Ankyrin repeat-containing domain"/>
    <property type="match status" value="1"/>
</dbReference>
<feature type="active site" evidence="5 7">
    <location>
        <position position="344"/>
    </location>
</feature>
<feature type="active site" evidence="5 7">
    <location>
        <position position="367"/>
    </location>
</feature>
<dbReference type="PRINTS" id="PR00704">
    <property type="entry name" value="CALPAIN"/>
</dbReference>
<dbReference type="SMART" id="SM00248">
    <property type="entry name" value="ANK"/>
    <property type="match status" value="3"/>
</dbReference>
<keyword evidence="2 7" id="KW-0645">Protease</keyword>
<dbReference type="PROSITE" id="PS00139">
    <property type="entry name" value="THIOL_PROTEASE_CYS"/>
    <property type="match status" value="1"/>
</dbReference>
<dbReference type="Gene3D" id="3.90.70.10">
    <property type="entry name" value="Cysteine proteinases"/>
    <property type="match status" value="1"/>
</dbReference>
<dbReference type="SUPFAM" id="SSF54001">
    <property type="entry name" value="Cysteine proteinases"/>
    <property type="match status" value="1"/>
</dbReference>
<evidence type="ECO:0000256" key="2">
    <source>
        <dbReference type="ARBA" id="ARBA00022670"/>
    </source>
</evidence>
<protein>
    <recommendedName>
        <fullName evidence="9">Calpain catalytic domain-containing protein</fullName>
    </recommendedName>
</protein>
<dbReference type="PROSITE" id="PS50203">
    <property type="entry name" value="CALPAIN_CAT"/>
    <property type="match status" value="1"/>
</dbReference>
<name>A0A7S4V2U2_9DINO</name>
<dbReference type="SMART" id="SM00230">
    <property type="entry name" value="CysPc"/>
    <property type="match status" value="1"/>
</dbReference>
<keyword evidence="3 7" id="KW-0378">Hydrolase</keyword>
<dbReference type="Pfam" id="PF12796">
    <property type="entry name" value="Ank_2"/>
    <property type="match status" value="1"/>
</dbReference>
<dbReference type="CDD" id="cd00044">
    <property type="entry name" value="CysPc"/>
    <property type="match status" value="1"/>
</dbReference>
<feature type="region of interest" description="Disordered" evidence="8">
    <location>
        <begin position="444"/>
        <end position="476"/>
    </location>
</feature>
<reference evidence="10" key="1">
    <citation type="submission" date="2021-01" db="EMBL/GenBank/DDBJ databases">
        <authorList>
            <person name="Corre E."/>
            <person name="Pelletier E."/>
            <person name="Niang G."/>
            <person name="Scheremetjew M."/>
            <person name="Finn R."/>
            <person name="Kale V."/>
            <person name="Holt S."/>
            <person name="Cochrane G."/>
            <person name="Meng A."/>
            <person name="Brown T."/>
            <person name="Cohen L."/>
        </authorList>
    </citation>
    <scope>NUCLEOTIDE SEQUENCE</scope>
    <source>
        <strain evidence="10">CCMP3105</strain>
    </source>
</reference>
<dbReference type="PANTHER" id="PTHR10183:SF379">
    <property type="entry name" value="CALPAIN-5"/>
    <property type="match status" value="1"/>
</dbReference>
<dbReference type="Pfam" id="PF00648">
    <property type="entry name" value="Peptidase_C2"/>
    <property type="match status" value="1"/>
</dbReference>
<proteinExistence type="inferred from homology"/>
<dbReference type="SUPFAM" id="SSF48403">
    <property type="entry name" value="Ankyrin repeat"/>
    <property type="match status" value="1"/>
</dbReference>
<dbReference type="EMBL" id="HBNR01032066">
    <property type="protein sequence ID" value="CAE4586532.1"/>
    <property type="molecule type" value="Transcribed_RNA"/>
</dbReference>
<dbReference type="InterPro" id="IPR000169">
    <property type="entry name" value="Pept_cys_AS"/>
</dbReference>
<accession>A0A7S4V2U2</accession>
<dbReference type="InterPro" id="IPR036770">
    <property type="entry name" value="Ankyrin_rpt-contain_sf"/>
</dbReference>
<dbReference type="GO" id="GO:0004198">
    <property type="term" value="F:calcium-dependent cysteine-type endopeptidase activity"/>
    <property type="evidence" value="ECO:0007669"/>
    <property type="project" value="InterPro"/>
</dbReference>
<dbReference type="AlphaFoldDB" id="A0A7S4V2U2"/>
<dbReference type="InterPro" id="IPR022684">
    <property type="entry name" value="Calpain_cysteine_protease"/>
</dbReference>
<gene>
    <name evidence="10" type="ORF">AMON00008_LOCUS21967</name>
</gene>
<evidence type="ECO:0000256" key="8">
    <source>
        <dbReference type="SAM" id="MobiDB-lite"/>
    </source>
</evidence>
<evidence type="ECO:0000259" key="9">
    <source>
        <dbReference type="PROSITE" id="PS50203"/>
    </source>
</evidence>
<evidence type="ECO:0000256" key="7">
    <source>
        <dbReference type="PROSITE-ProRule" id="PRU00239"/>
    </source>
</evidence>
<keyword evidence="6" id="KW-0040">ANK repeat</keyword>
<feature type="repeat" description="ANK" evidence="6">
    <location>
        <begin position="663"/>
        <end position="695"/>
    </location>
</feature>
<feature type="domain" description="Calpain catalytic" evidence="9">
    <location>
        <begin position="79"/>
        <end position="425"/>
    </location>
</feature>
<feature type="active site" evidence="5 7">
    <location>
        <position position="149"/>
    </location>
</feature>
<evidence type="ECO:0000313" key="10">
    <source>
        <dbReference type="EMBL" id="CAE4586532.1"/>
    </source>
</evidence>
<dbReference type="PROSITE" id="PS50297">
    <property type="entry name" value="ANK_REP_REGION"/>
    <property type="match status" value="2"/>
</dbReference>
<dbReference type="PROSITE" id="PS50088">
    <property type="entry name" value="ANK_REPEAT"/>
    <property type="match status" value="3"/>
</dbReference>
<dbReference type="GO" id="GO:0006508">
    <property type="term" value="P:proteolysis"/>
    <property type="evidence" value="ECO:0007669"/>
    <property type="project" value="UniProtKB-KW"/>
</dbReference>
<evidence type="ECO:0000256" key="6">
    <source>
        <dbReference type="PROSITE-ProRule" id="PRU00023"/>
    </source>
</evidence>
<evidence type="ECO:0000256" key="4">
    <source>
        <dbReference type="ARBA" id="ARBA00022807"/>
    </source>
</evidence>
<dbReference type="InterPro" id="IPR001300">
    <property type="entry name" value="Peptidase_C2_calpain_cat"/>
</dbReference>
<feature type="repeat" description="ANK" evidence="6">
    <location>
        <begin position="729"/>
        <end position="755"/>
    </location>
</feature>
<evidence type="ECO:0000256" key="5">
    <source>
        <dbReference type="PIRSR" id="PIRSR622684-1"/>
    </source>
</evidence>